<gene>
    <name evidence="2" type="ORF">BDV36DRAFT_264130</name>
</gene>
<keyword evidence="1" id="KW-0472">Membrane</keyword>
<sequence length="101" mass="11677">MLGSRMPGKRRVRHRRLSPSDHFLGCGCWTMIRFWGFVSLFLVSADHVIGWSRAFYYPGWLFFGALGCGMMSDSRVTCYYCVCELLVENWEASFLLELFSG</sequence>
<keyword evidence="1" id="KW-1133">Transmembrane helix</keyword>
<feature type="transmembrane region" description="Helical" evidence="1">
    <location>
        <begin position="55"/>
        <end position="72"/>
    </location>
</feature>
<protein>
    <submittedName>
        <fullName evidence="2">Uncharacterized protein</fullName>
    </submittedName>
</protein>
<dbReference type="Proteomes" id="UP000325395">
    <property type="component" value="Unassembled WGS sequence"/>
</dbReference>
<evidence type="ECO:0000256" key="1">
    <source>
        <dbReference type="SAM" id="Phobius"/>
    </source>
</evidence>
<proteinExistence type="predicted"/>
<accession>A0ABQ6WCK4</accession>
<keyword evidence="1" id="KW-0812">Transmembrane</keyword>
<name>A0ABQ6WCK4_9EURO</name>
<evidence type="ECO:0000313" key="3">
    <source>
        <dbReference type="Proteomes" id="UP000325395"/>
    </source>
</evidence>
<reference evidence="2 3" key="1">
    <citation type="submission" date="2019-04" db="EMBL/GenBank/DDBJ databases">
        <authorList>
            <consortium name="DOE Joint Genome Institute"/>
            <person name="Mondo S."/>
            <person name="Kjaerbolling I."/>
            <person name="Vesth T."/>
            <person name="Frisvad J.C."/>
            <person name="Nybo J.L."/>
            <person name="Theobald S."/>
            <person name="Kildgaard S."/>
            <person name="Isbrandt T."/>
            <person name="Kuo A."/>
            <person name="Sato A."/>
            <person name="Lyhne E.K."/>
            <person name="Kogle M.E."/>
            <person name="Wiebenga A."/>
            <person name="Kun R.S."/>
            <person name="Lubbers R.J."/>
            <person name="Makela M.R."/>
            <person name="Barry K."/>
            <person name="Chovatia M."/>
            <person name="Clum A."/>
            <person name="Daum C."/>
            <person name="Haridas S."/>
            <person name="He G."/>
            <person name="LaButti K."/>
            <person name="Lipzen A."/>
            <person name="Riley R."/>
            <person name="Salamov A."/>
            <person name="Simmons B.A."/>
            <person name="Magnuson J.K."/>
            <person name="Henrissat B."/>
            <person name="Mortensen U.H."/>
            <person name="Larsen T.O."/>
            <person name="Devries R.P."/>
            <person name="Grigoriev I.V."/>
            <person name="Machida M."/>
            <person name="Baker S.E."/>
            <person name="Andersen M.R."/>
            <person name="Cantor M.N."/>
            <person name="Hua S.X."/>
        </authorList>
    </citation>
    <scope>NUCLEOTIDE SEQUENCE [LARGE SCALE GENOMIC DNA]</scope>
    <source>
        <strain evidence="2 3">CBS 117616</strain>
    </source>
</reference>
<feature type="transmembrane region" description="Helical" evidence="1">
    <location>
        <begin position="21"/>
        <end position="43"/>
    </location>
</feature>
<keyword evidence="3" id="KW-1185">Reference proteome</keyword>
<dbReference type="EMBL" id="ML735777">
    <property type="protein sequence ID" value="KAE8414848.1"/>
    <property type="molecule type" value="Genomic_DNA"/>
</dbReference>
<evidence type="ECO:0000313" key="2">
    <source>
        <dbReference type="EMBL" id="KAE8414848.1"/>
    </source>
</evidence>
<organism evidence="2 3">
    <name type="scientific">Aspergillus pseudocaelatus</name>
    <dbReference type="NCBI Taxonomy" id="1825620"/>
    <lineage>
        <taxon>Eukaryota</taxon>
        <taxon>Fungi</taxon>
        <taxon>Dikarya</taxon>
        <taxon>Ascomycota</taxon>
        <taxon>Pezizomycotina</taxon>
        <taxon>Eurotiomycetes</taxon>
        <taxon>Eurotiomycetidae</taxon>
        <taxon>Eurotiales</taxon>
        <taxon>Aspergillaceae</taxon>
        <taxon>Aspergillus</taxon>
        <taxon>Aspergillus subgen. Circumdati</taxon>
    </lineage>
</organism>